<dbReference type="Pfam" id="PF00561">
    <property type="entry name" value="Abhydrolase_1"/>
    <property type="match status" value="1"/>
</dbReference>
<dbReference type="InterPro" id="IPR029058">
    <property type="entry name" value="AB_hydrolase_fold"/>
</dbReference>
<comment type="caution">
    <text evidence="2">The sequence shown here is derived from an EMBL/GenBank/DDBJ whole genome shotgun (WGS) entry which is preliminary data.</text>
</comment>
<dbReference type="Gene3D" id="3.40.50.1820">
    <property type="entry name" value="alpha/beta hydrolase"/>
    <property type="match status" value="1"/>
</dbReference>
<protein>
    <recommendedName>
        <fullName evidence="1">AB hydrolase-1 domain-containing protein</fullName>
    </recommendedName>
</protein>
<dbReference type="InterPro" id="IPR050266">
    <property type="entry name" value="AB_hydrolase_sf"/>
</dbReference>
<dbReference type="AlphaFoldDB" id="A0A2U1TP03"/>
<accession>A0A2U1TP03</accession>
<dbReference type="GO" id="GO:0016020">
    <property type="term" value="C:membrane"/>
    <property type="evidence" value="ECO:0007669"/>
    <property type="project" value="TreeGrafter"/>
</dbReference>
<feature type="domain" description="AB hydrolase-1" evidence="1">
    <location>
        <begin position="35"/>
        <end position="260"/>
    </location>
</feature>
<evidence type="ECO:0000313" key="3">
    <source>
        <dbReference type="Proteomes" id="UP000245138"/>
    </source>
</evidence>
<dbReference type="Proteomes" id="UP000245138">
    <property type="component" value="Unassembled WGS sequence"/>
</dbReference>
<organism evidence="2 3">
    <name type="scientific">Brenneria roseae subsp. americana</name>
    <dbReference type="NCBI Taxonomy" id="1508507"/>
    <lineage>
        <taxon>Bacteria</taxon>
        <taxon>Pseudomonadati</taxon>
        <taxon>Pseudomonadota</taxon>
        <taxon>Gammaproteobacteria</taxon>
        <taxon>Enterobacterales</taxon>
        <taxon>Pectobacteriaceae</taxon>
        <taxon>Brenneria</taxon>
    </lineage>
</organism>
<dbReference type="OrthoDB" id="9773293at2"/>
<dbReference type="PANTHER" id="PTHR43798">
    <property type="entry name" value="MONOACYLGLYCEROL LIPASE"/>
    <property type="match status" value="1"/>
</dbReference>
<evidence type="ECO:0000259" key="1">
    <source>
        <dbReference type="Pfam" id="PF00561"/>
    </source>
</evidence>
<dbReference type="PRINTS" id="PR00111">
    <property type="entry name" value="ABHYDROLASE"/>
</dbReference>
<evidence type="ECO:0000313" key="2">
    <source>
        <dbReference type="EMBL" id="PWC11109.1"/>
    </source>
</evidence>
<gene>
    <name evidence="2" type="ORF">B4923_14530</name>
</gene>
<dbReference type="SUPFAM" id="SSF53474">
    <property type="entry name" value="alpha/beta-Hydrolases"/>
    <property type="match status" value="1"/>
</dbReference>
<reference evidence="2 3" key="1">
    <citation type="submission" date="2018-04" db="EMBL/GenBank/DDBJ databases">
        <title>Brenneria corticis sp.nov.</title>
        <authorList>
            <person name="Li Y."/>
        </authorList>
    </citation>
    <scope>NUCLEOTIDE SEQUENCE [LARGE SCALE GENOMIC DNA]</scope>
    <source>
        <strain evidence="2 3">LMG 27715</strain>
    </source>
</reference>
<dbReference type="InterPro" id="IPR000073">
    <property type="entry name" value="AB_hydrolase_1"/>
</dbReference>
<proteinExistence type="predicted"/>
<dbReference type="PANTHER" id="PTHR43798:SF33">
    <property type="entry name" value="HYDROLASE, PUTATIVE (AFU_ORTHOLOGUE AFUA_2G14860)-RELATED"/>
    <property type="match status" value="1"/>
</dbReference>
<dbReference type="EMBL" id="QDKJ01000011">
    <property type="protein sequence ID" value="PWC11109.1"/>
    <property type="molecule type" value="Genomic_DNA"/>
</dbReference>
<keyword evidence="3" id="KW-1185">Reference proteome</keyword>
<name>A0A2U1TP03_9GAMM</name>
<sequence length="278" mass="30508">MSDGNKKIVPACPEKQIITTSQGKLSFRSSGDGEVIIFLHGLLGSSKAWPFQFAELSPAYNVIAWDAPGYGDSTLVEADIGAYEQALHELIQHCGEKKISIVGHSMGGTVASRYVARHPDTVKRLVLSCTHPGYGDPETAPPSEKLEKRLQELAKIGPEAYGWNRAHDLLPFPDIPELILSYAANIASETNPEGLRRASRMLQLADNRPLLPKIAVPTLILTGEKDRVVQPKLKAELLSLVPFTQHIEMAGLAHAPYFQAPEYYSSLIRDFISNNSIQ</sequence>
<dbReference type="RefSeq" id="WP_109055081.1">
    <property type="nucleotide sequence ID" value="NZ_QDKJ01000011.1"/>
</dbReference>